<dbReference type="InterPro" id="IPR044859">
    <property type="entry name" value="Allene_oxi_cyc_Dirigent"/>
</dbReference>
<evidence type="ECO:0000256" key="3">
    <source>
        <dbReference type="ARBA" id="ARBA00022525"/>
    </source>
</evidence>
<comment type="caution">
    <text evidence="5">The sequence shown here is derived from an EMBL/GenBank/DDBJ whole genome shotgun (WGS) entry which is preliminary data.</text>
</comment>
<comment type="function">
    <text evidence="4">Dirigent proteins impart stereoselectivity on the phenoxy radical-coupling reaction, yielding optically active lignans from two molecules of coniferyl alcohol in the biosynthesis of lignans, flavonolignans, and alkaloids and thus plays a central role in plant secondary metabolism.</text>
</comment>
<organism evidence="5 6">
    <name type="scientific">Platanthera zijinensis</name>
    <dbReference type="NCBI Taxonomy" id="2320716"/>
    <lineage>
        <taxon>Eukaryota</taxon>
        <taxon>Viridiplantae</taxon>
        <taxon>Streptophyta</taxon>
        <taxon>Embryophyta</taxon>
        <taxon>Tracheophyta</taxon>
        <taxon>Spermatophyta</taxon>
        <taxon>Magnoliopsida</taxon>
        <taxon>Liliopsida</taxon>
        <taxon>Asparagales</taxon>
        <taxon>Orchidaceae</taxon>
        <taxon>Orchidoideae</taxon>
        <taxon>Orchideae</taxon>
        <taxon>Orchidinae</taxon>
        <taxon>Platanthera</taxon>
    </lineage>
</organism>
<feature type="signal peptide" evidence="4">
    <location>
        <begin position="1"/>
        <end position="18"/>
    </location>
</feature>
<keyword evidence="6" id="KW-1185">Reference proteome</keyword>
<feature type="chain" id="PRO_5042665538" description="Dirigent protein" evidence="4">
    <location>
        <begin position="19"/>
        <end position="184"/>
    </location>
</feature>
<name>A0AAP0BUS7_9ASPA</name>
<sequence>MATIKALLLLAVMAISAAMVTPAHDNYVKKKMGSEKYTHLRLYVHLAFSGVNATTVKVVQGPTNKSLGFGDMLVADNPITEDIDLSSKLIGREQGFTVGVSRDPDFSKTIFLLTINLAFTEGEHNGSTITLSGRDTIFNVERELPVLGGTGAFRLARGYSFWTIVSLNFTGNTTIEGDIHVFHY</sequence>
<gene>
    <name evidence="5" type="primary">PI206</name>
    <name evidence="5" type="ORF">KSP39_PZI004543</name>
</gene>
<evidence type="ECO:0000256" key="4">
    <source>
        <dbReference type="RuleBase" id="RU363099"/>
    </source>
</evidence>
<comment type="similarity">
    <text evidence="1 4">Belongs to the plant dirigent protein family.</text>
</comment>
<comment type="subunit">
    <text evidence="2 4">Homodimer.</text>
</comment>
<reference evidence="5 6" key="1">
    <citation type="journal article" date="2022" name="Nat. Plants">
        <title>Genomes of leafy and leafless Platanthera orchids illuminate the evolution of mycoheterotrophy.</title>
        <authorList>
            <person name="Li M.H."/>
            <person name="Liu K.W."/>
            <person name="Li Z."/>
            <person name="Lu H.C."/>
            <person name="Ye Q.L."/>
            <person name="Zhang D."/>
            <person name="Wang J.Y."/>
            <person name="Li Y.F."/>
            <person name="Zhong Z.M."/>
            <person name="Liu X."/>
            <person name="Yu X."/>
            <person name="Liu D.K."/>
            <person name="Tu X.D."/>
            <person name="Liu B."/>
            <person name="Hao Y."/>
            <person name="Liao X.Y."/>
            <person name="Jiang Y.T."/>
            <person name="Sun W.H."/>
            <person name="Chen J."/>
            <person name="Chen Y.Q."/>
            <person name="Ai Y."/>
            <person name="Zhai J.W."/>
            <person name="Wu S.S."/>
            <person name="Zhou Z."/>
            <person name="Hsiao Y.Y."/>
            <person name="Wu W.L."/>
            <person name="Chen Y.Y."/>
            <person name="Lin Y.F."/>
            <person name="Hsu J.L."/>
            <person name="Li C.Y."/>
            <person name="Wang Z.W."/>
            <person name="Zhao X."/>
            <person name="Zhong W.Y."/>
            <person name="Ma X.K."/>
            <person name="Ma L."/>
            <person name="Huang J."/>
            <person name="Chen G.Z."/>
            <person name="Huang M.Z."/>
            <person name="Huang L."/>
            <person name="Peng D.H."/>
            <person name="Luo Y.B."/>
            <person name="Zou S.Q."/>
            <person name="Chen S.P."/>
            <person name="Lan S."/>
            <person name="Tsai W.C."/>
            <person name="Van de Peer Y."/>
            <person name="Liu Z.J."/>
        </authorList>
    </citation>
    <scope>NUCLEOTIDE SEQUENCE [LARGE SCALE GENOMIC DNA]</scope>
    <source>
        <strain evidence="5">Lor287</strain>
    </source>
</reference>
<dbReference type="GO" id="GO:0048046">
    <property type="term" value="C:apoplast"/>
    <property type="evidence" value="ECO:0007669"/>
    <property type="project" value="UniProtKB-SubCell"/>
</dbReference>
<evidence type="ECO:0000256" key="2">
    <source>
        <dbReference type="ARBA" id="ARBA00011738"/>
    </source>
</evidence>
<dbReference type="GO" id="GO:0009699">
    <property type="term" value="P:phenylpropanoid biosynthetic process"/>
    <property type="evidence" value="ECO:0007669"/>
    <property type="project" value="UniProtKB-ARBA"/>
</dbReference>
<evidence type="ECO:0000256" key="1">
    <source>
        <dbReference type="ARBA" id="ARBA00010746"/>
    </source>
</evidence>
<dbReference type="PANTHER" id="PTHR21495">
    <property type="entry name" value="NUCLEOPORIN-RELATED"/>
    <property type="match status" value="1"/>
</dbReference>
<proteinExistence type="inferred from homology"/>
<comment type="subcellular location">
    <subcellularLocation>
        <location evidence="4">Secreted</location>
        <location evidence="4">Extracellular space</location>
        <location evidence="4">Apoplast</location>
    </subcellularLocation>
</comment>
<keyword evidence="4" id="KW-0732">Signal</keyword>
<keyword evidence="3 4" id="KW-0964">Secreted</keyword>
<keyword evidence="4" id="KW-0052">Apoplast</keyword>
<dbReference type="Proteomes" id="UP001418222">
    <property type="component" value="Unassembled WGS sequence"/>
</dbReference>
<dbReference type="EMBL" id="JBBWWQ010000003">
    <property type="protein sequence ID" value="KAK8951352.1"/>
    <property type="molecule type" value="Genomic_DNA"/>
</dbReference>
<dbReference type="Pfam" id="PF03018">
    <property type="entry name" value="Dirigent"/>
    <property type="match status" value="1"/>
</dbReference>
<dbReference type="InterPro" id="IPR004265">
    <property type="entry name" value="Dirigent"/>
</dbReference>
<protein>
    <recommendedName>
        <fullName evidence="4">Dirigent protein</fullName>
    </recommendedName>
</protein>
<evidence type="ECO:0000313" key="5">
    <source>
        <dbReference type="EMBL" id="KAK8951352.1"/>
    </source>
</evidence>
<dbReference type="Gene3D" id="2.40.480.10">
    <property type="entry name" value="Allene oxide cyclase-like"/>
    <property type="match status" value="1"/>
</dbReference>
<dbReference type="AlphaFoldDB" id="A0AAP0BUS7"/>
<accession>A0AAP0BUS7</accession>
<evidence type="ECO:0000313" key="6">
    <source>
        <dbReference type="Proteomes" id="UP001418222"/>
    </source>
</evidence>